<dbReference type="GO" id="GO:0005886">
    <property type="term" value="C:plasma membrane"/>
    <property type="evidence" value="ECO:0007669"/>
    <property type="project" value="UniProtKB-SubCell"/>
</dbReference>
<evidence type="ECO:0000256" key="1">
    <source>
        <dbReference type="ARBA" id="ARBA00004651"/>
    </source>
</evidence>
<reference evidence="8" key="1">
    <citation type="submission" date="2021-10" db="EMBL/GenBank/DDBJ databases">
        <title>Roseicella aerolatum sp. nov., isolated from aerosols of e-waste dismantling site.</title>
        <authorList>
            <person name="Qin T."/>
        </authorList>
    </citation>
    <scope>NUCLEOTIDE SEQUENCE</scope>
    <source>
        <strain evidence="8">GB24</strain>
    </source>
</reference>
<dbReference type="Gene3D" id="1.20.120.1220">
    <property type="match status" value="1"/>
</dbReference>
<evidence type="ECO:0000256" key="5">
    <source>
        <dbReference type="ARBA" id="ARBA00023136"/>
    </source>
</evidence>
<dbReference type="Pfam" id="PF01478">
    <property type="entry name" value="Peptidase_A24"/>
    <property type="match status" value="1"/>
</dbReference>
<evidence type="ECO:0000256" key="2">
    <source>
        <dbReference type="ARBA" id="ARBA00022475"/>
    </source>
</evidence>
<evidence type="ECO:0000256" key="6">
    <source>
        <dbReference type="SAM" id="Phobius"/>
    </source>
</evidence>
<proteinExistence type="predicted"/>
<comment type="caution">
    <text evidence="8">The sequence shown here is derived from an EMBL/GenBank/DDBJ whole genome shotgun (WGS) entry which is preliminary data.</text>
</comment>
<dbReference type="PANTHER" id="PTHR36506">
    <property type="entry name" value="PREFLAGELLIN PEPTIDASE"/>
    <property type="match status" value="1"/>
</dbReference>
<evidence type="ECO:0000313" key="8">
    <source>
        <dbReference type="EMBL" id="MCB4824760.1"/>
    </source>
</evidence>
<feature type="transmembrane region" description="Helical" evidence="6">
    <location>
        <begin position="96"/>
        <end position="118"/>
    </location>
</feature>
<keyword evidence="4 6" id="KW-1133">Transmembrane helix</keyword>
<name>A0A9X1IHM7_9PROT</name>
<gene>
    <name evidence="8" type="ORF">LHA35_23805</name>
</gene>
<evidence type="ECO:0000313" key="9">
    <source>
        <dbReference type="Proteomes" id="UP001139311"/>
    </source>
</evidence>
<dbReference type="InterPro" id="IPR000045">
    <property type="entry name" value="Prepilin_IV_endopep_pep"/>
</dbReference>
<feature type="domain" description="Prepilin type IV endopeptidase peptidase" evidence="7">
    <location>
        <begin position="10"/>
        <end position="108"/>
    </location>
</feature>
<dbReference type="Proteomes" id="UP001139311">
    <property type="component" value="Unassembled WGS sequence"/>
</dbReference>
<feature type="transmembrane region" description="Helical" evidence="6">
    <location>
        <begin position="148"/>
        <end position="167"/>
    </location>
</feature>
<keyword evidence="9" id="KW-1185">Reference proteome</keyword>
<dbReference type="RefSeq" id="WP_226613215.1">
    <property type="nucleotide sequence ID" value="NZ_JAJAQI010000052.1"/>
</dbReference>
<dbReference type="PANTHER" id="PTHR36506:SF1">
    <property type="entry name" value="PREFLAGELLIN PEPTIDASE"/>
    <property type="match status" value="1"/>
</dbReference>
<evidence type="ECO:0000259" key="7">
    <source>
        <dbReference type="Pfam" id="PF01478"/>
    </source>
</evidence>
<sequence length="168" mass="16864">MAGLLATLTLVPLAVAAWRDVAARLIPDQATLCIAALGIGLRAAEGLDALLASLATAAALFLLLAWAHARGAIGGGDVKLAAAIALGLPPLATGHFLILTALAGGVLAAGYLLGAALLPRPAPLRPSAGLLRRILAVEHRRVRRKGPLPYGVAIAIGAAFVHLQPLGG</sequence>
<dbReference type="AlphaFoldDB" id="A0A9X1IHM7"/>
<organism evidence="8 9">
    <name type="scientific">Roseicella aerolata</name>
    <dbReference type="NCBI Taxonomy" id="2883479"/>
    <lineage>
        <taxon>Bacteria</taxon>
        <taxon>Pseudomonadati</taxon>
        <taxon>Pseudomonadota</taxon>
        <taxon>Alphaproteobacteria</taxon>
        <taxon>Acetobacterales</taxon>
        <taxon>Roseomonadaceae</taxon>
        <taxon>Roseicella</taxon>
    </lineage>
</organism>
<evidence type="ECO:0000256" key="3">
    <source>
        <dbReference type="ARBA" id="ARBA00022692"/>
    </source>
</evidence>
<dbReference type="InterPro" id="IPR052218">
    <property type="entry name" value="Preflagellin_Peptidase"/>
</dbReference>
<keyword evidence="3 6" id="KW-0812">Transmembrane</keyword>
<evidence type="ECO:0000256" key="4">
    <source>
        <dbReference type="ARBA" id="ARBA00022989"/>
    </source>
</evidence>
<accession>A0A9X1IHM7</accession>
<keyword evidence="2" id="KW-1003">Cell membrane</keyword>
<feature type="transmembrane region" description="Helical" evidence="6">
    <location>
        <begin position="50"/>
        <end position="69"/>
    </location>
</feature>
<dbReference type="EMBL" id="JAJAQI010000052">
    <property type="protein sequence ID" value="MCB4824760.1"/>
    <property type="molecule type" value="Genomic_DNA"/>
</dbReference>
<keyword evidence="5 6" id="KW-0472">Membrane</keyword>
<dbReference type="GO" id="GO:0004190">
    <property type="term" value="F:aspartic-type endopeptidase activity"/>
    <property type="evidence" value="ECO:0007669"/>
    <property type="project" value="InterPro"/>
</dbReference>
<comment type="subcellular location">
    <subcellularLocation>
        <location evidence="1">Cell membrane</location>
        <topology evidence="1">Multi-pass membrane protein</topology>
    </subcellularLocation>
</comment>
<protein>
    <submittedName>
        <fullName evidence="8">A24 family peptidase</fullName>
    </submittedName>
</protein>